<feature type="transmembrane region" description="Helical" evidence="1">
    <location>
        <begin position="12"/>
        <end position="35"/>
    </location>
</feature>
<feature type="transmembrane region" description="Helical" evidence="1">
    <location>
        <begin position="264"/>
        <end position="289"/>
    </location>
</feature>
<name>A0ABU9YT61_9RHOO</name>
<dbReference type="Proteomes" id="UP001410394">
    <property type="component" value="Unassembled WGS sequence"/>
</dbReference>
<keyword evidence="3" id="KW-1185">Reference proteome</keyword>
<keyword evidence="1" id="KW-1133">Transmembrane helix</keyword>
<dbReference type="Pfam" id="PF03929">
    <property type="entry name" value="PepSY_TM"/>
    <property type="match status" value="1"/>
</dbReference>
<evidence type="ECO:0000313" key="3">
    <source>
        <dbReference type="Proteomes" id="UP001410394"/>
    </source>
</evidence>
<evidence type="ECO:0000256" key="1">
    <source>
        <dbReference type="SAM" id="Phobius"/>
    </source>
</evidence>
<gene>
    <name evidence="2" type="ORF">ABDB84_00375</name>
</gene>
<comment type="caution">
    <text evidence="2">The sequence shown here is derived from an EMBL/GenBank/DDBJ whole genome shotgun (WGS) entry which is preliminary data.</text>
</comment>
<dbReference type="RefSeq" id="WP_345917680.1">
    <property type="nucleotide sequence ID" value="NZ_JBDIVE010000001.1"/>
</dbReference>
<dbReference type="InterPro" id="IPR005625">
    <property type="entry name" value="PepSY-ass_TM"/>
</dbReference>
<dbReference type="EMBL" id="JBDIVE010000001">
    <property type="protein sequence ID" value="MEN3066909.1"/>
    <property type="molecule type" value="Genomic_DNA"/>
</dbReference>
<organism evidence="2 3">
    <name type="scientific">Uliginosibacterium sediminicola</name>
    <dbReference type="NCBI Taxonomy" id="2024550"/>
    <lineage>
        <taxon>Bacteria</taxon>
        <taxon>Pseudomonadati</taxon>
        <taxon>Pseudomonadota</taxon>
        <taxon>Betaproteobacteria</taxon>
        <taxon>Rhodocyclales</taxon>
        <taxon>Zoogloeaceae</taxon>
        <taxon>Uliginosibacterium</taxon>
    </lineage>
</organism>
<accession>A0ABU9YT61</accession>
<protein>
    <submittedName>
        <fullName evidence="2">PepSY-associated TM helix domain-containing protein</fullName>
    </submittedName>
</protein>
<sequence length="308" mass="33085">MSPLLRGLLKIHRWIAIVFSILFLLVIVSGMVLAFKPVVDAQTTERIAVPTLIKALNAADPAGKAGAVAIAGDASVFSLSGRGRGPSGNFDMQSGTKLSEAGFDLFSFTRRLHENLLIGADWLVTATTIAMVFLIVSGLFFGWRTLRNNATGWHLGLGWLSLPLLALTPVTGLLMAFHLGMPQLPDYTPASRPLPLAEAITIASQHADLSGLSLARNFRAGAVMLTTRTDSGNAQYIVSGSGEFRSMSGPGWVRSLHEGTWAGAWSGILTLISTFPLLGLMGTGLWTWWRRTQQRRARRPAVAGQAHA</sequence>
<keyword evidence="1" id="KW-0812">Transmembrane</keyword>
<feature type="transmembrane region" description="Helical" evidence="1">
    <location>
        <begin position="122"/>
        <end position="143"/>
    </location>
</feature>
<proteinExistence type="predicted"/>
<reference evidence="2 3" key="1">
    <citation type="journal article" date="2018" name="Int. J. Syst. Evol. Microbiol.">
        <title>Uliginosibacterium sediminicola sp. nov., isolated from freshwater sediment.</title>
        <authorList>
            <person name="Hwang W.M."/>
            <person name="Kim S.M."/>
            <person name="Kang K."/>
            <person name="Ahn T.Y."/>
        </authorList>
    </citation>
    <scope>NUCLEOTIDE SEQUENCE [LARGE SCALE GENOMIC DNA]</scope>
    <source>
        <strain evidence="2 3">M1-21</strain>
    </source>
</reference>
<dbReference type="PANTHER" id="PTHR34219">
    <property type="entry name" value="IRON-REGULATED INNER MEMBRANE PROTEIN-RELATED"/>
    <property type="match status" value="1"/>
</dbReference>
<feature type="transmembrane region" description="Helical" evidence="1">
    <location>
        <begin position="155"/>
        <end position="179"/>
    </location>
</feature>
<keyword evidence="1" id="KW-0472">Membrane</keyword>
<dbReference type="PANTHER" id="PTHR34219:SF3">
    <property type="entry name" value="BLL7967 PROTEIN"/>
    <property type="match status" value="1"/>
</dbReference>
<evidence type="ECO:0000313" key="2">
    <source>
        <dbReference type="EMBL" id="MEN3066909.1"/>
    </source>
</evidence>